<comment type="function">
    <text evidence="4">A translational regulator that binds mRNA to regulate translation initiation and/or mRNA stability. Usually binds in the 5'-UTR at or near the Shine-Dalgarno sequence preventing ribosome-binding, thus repressing translation. Its main target seems to be the major flagellin gene, while its function is anatagonized by FliW.</text>
</comment>
<dbReference type="SUPFAM" id="SSF117130">
    <property type="entry name" value="CsrA-like"/>
    <property type="match status" value="1"/>
</dbReference>
<comment type="subunit">
    <text evidence="4">Homodimer; the beta-strands of each monomer intercalate to form a hydrophobic core, while the alpha-helices form wings that extend away from the core.</text>
</comment>
<evidence type="ECO:0000256" key="1">
    <source>
        <dbReference type="ARBA" id="ARBA00022490"/>
    </source>
</evidence>
<dbReference type="GO" id="GO:0005829">
    <property type="term" value="C:cytosol"/>
    <property type="evidence" value="ECO:0007669"/>
    <property type="project" value="TreeGrafter"/>
</dbReference>
<keyword evidence="1 4" id="KW-0963">Cytoplasm</keyword>
<keyword evidence="4" id="KW-1005">Bacterial flagellum biogenesis</keyword>
<dbReference type="PANTHER" id="PTHR34984">
    <property type="entry name" value="CARBON STORAGE REGULATOR"/>
    <property type="match status" value="1"/>
</dbReference>
<dbReference type="EMBL" id="PUHZ01000001">
    <property type="protein sequence ID" value="PQO48126.1"/>
    <property type="molecule type" value="Genomic_DNA"/>
</dbReference>
<feature type="region of interest" description="Disordered" evidence="5">
    <location>
        <begin position="43"/>
        <end position="68"/>
    </location>
</feature>
<comment type="caution">
    <text evidence="6">The sequence shown here is derived from an EMBL/GenBank/DDBJ whole genome shotgun (WGS) entry which is preliminary data.</text>
</comment>
<dbReference type="Proteomes" id="UP000237819">
    <property type="component" value="Unassembled WGS sequence"/>
</dbReference>
<evidence type="ECO:0000313" key="6">
    <source>
        <dbReference type="EMBL" id="PQO48126.1"/>
    </source>
</evidence>
<gene>
    <name evidence="4" type="primary">csrA</name>
    <name evidence="6" type="ORF">C5Y93_00145</name>
</gene>
<dbReference type="GO" id="GO:0048027">
    <property type="term" value="F:mRNA 5'-UTR binding"/>
    <property type="evidence" value="ECO:0007669"/>
    <property type="project" value="UniProtKB-UniRule"/>
</dbReference>
<evidence type="ECO:0000256" key="4">
    <source>
        <dbReference type="HAMAP-Rule" id="MF_00167"/>
    </source>
</evidence>
<sequence length="136" mass="14924">MLVLTRKQQQQIQIGEGVTITILKVKGNTVRIGIDAPSDVKVVRSELEPEEKPASPKKQDSPVSTPQIDKLQIDKLEAATSQPVVHGKEAAEYGKEDYQVLSFRVKTQKNAEKSNQSPRAVSMREFIASRAANAVG</sequence>
<accession>A0A2S8GUP0</accession>
<dbReference type="GO" id="GO:0045947">
    <property type="term" value="P:negative regulation of translational initiation"/>
    <property type="evidence" value="ECO:0007669"/>
    <property type="project" value="UniProtKB-UniRule"/>
</dbReference>
<evidence type="ECO:0000256" key="5">
    <source>
        <dbReference type="SAM" id="MobiDB-lite"/>
    </source>
</evidence>
<dbReference type="OrthoDB" id="281998at2"/>
<comment type="subcellular location">
    <subcellularLocation>
        <location evidence="4">Cytoplasm</location>
    </subcellularLocation>
</comment>
<name>A0A2S8GUP0_9BACT</name>
<dbReference type="GO" id="GO:0044781">
    <property type="term" value="P:bacterial-type flagellum organization"/>
    <property type="evidence" value="ECO:0007669"/>
    <property type="project" value="UniProtKB-KW"/>
</dbReference>
<feature type="compositionally biased region" description="Basic and acidic residues" evidence="5">
    <location>
        <begin position="43"/>
        <end position="60"/>
    </location>
</feature>
<comment type="similarity">
    <text evidence="4">Belongs to the CsrA/RsmA family.</text>
</comment>
<reference evidence="6 7" key="1">
    <citation type="submission" date="2018-02" db="EMBL/GenBank/DDBJ databases">
        <title>Comparative genomes isolates from brazilian mangrove.</title>
        <authorList>
            <person name="Araujo J.E."/>
            <person name="Taketani R.G."/>
            <person name="Silva M.C.P."/>
            <person name="Loureco M.V."/>
            <person name="Andreote F.D."/>
        </authorList>
    </citation>
    <scope>NUCLEOTIDE SEQUENCE [LARGE SCALE GENOMIC DNA]</scope>
    <source>
        <strain evidence="6 7">Nap-Phe MGV</strain>
    </source>
</reference>
<dbReference type="GO" id="GO:1902208">
    <property type="term" value="P:regulation of bacterial-type flagellum assembly"/>
    <property type="evidence" value="ECO:0007669"/>
    <property type="project" value="UniProtKB-UniRule"/>
</dbReference>
<dbReference type="PANTHER" id="PTHR34984:SF1">
    <property type="entry name" value="CARBON STORAGE REGULATOR"/>
    <property type="match status" value="1"/>
</dbReference>
<protein>
    <recommendedName>
        <fullName evidence="4">Translational regulator CsrA</fullName>
    </recommendedName>
</protein>
<proteinExistence type="inferred from homology"/>
<dbReference type="Gene3D" id="2.60.40.4380">
    <property type="entry name" value="Translational regulator CsrA"/>
    <property type="match status" value="1"/>
</dbReference>
<organism evidence="6 7">
    <name type="scientific">Blastopirellula marina</name>
    <dbReference type="NCBI Taxonomy" id="124"/>
    <lineage>
        <taxon>Bacteria</taxon>
        <taxon>Pseudomonadati</taxon>
        <taxon>Planctomycetota</taxon>
        <taxon>Planctomycetia</taxon>
        <taxon>Pirellulales</taxon>
        <taxon>Pirellulaceae</taxon>
        <taxon>Blastopirellula</taxon>
    </lineage>
</organism>
<evidence type="ECO:0000256" key="2">
    <source>
        <dbReference type="ARBA" id="ARBA00022845"/>
    </source>
</evidence>
<evidence type="ECO:0000313" key="7">
    <source>
        <dbReference type="Proteomes" id="UP000237819"/>
    </source>
</evidence>
<keyword evidence="2 4" id="KW-0810">Translation regulation</keyword>
<dbReference type="InterPro" id="IPR036107">
    <property type="entry name" value="CsrA_sf"/>
</dbReference>
<evidence type="ECO:0000256" key="3">
    <source>
        <dbReference type="ARBA" id="ARBA00022884"/>
    </source>
</evidence>
<dbReference type="GO" id="GO:0006402">
    <property type="term" value="P:mRNA catabolic process"/>
    <property type="evidence" value="ECO:0007669"/>
    <property type="project" value="InterPro"/>
</dbReference>
<dbReference type="GO" id="GO:0006109">
    <property type="term" value="P:regulation of carbohydrate metabolic process"/>
    <property type="evidence" value="ECO:0007669"/>
    <property type="project" value="InterPro"/>
</dbReference>
<dbReference type="Pfam" id="PF02599">
    <property type="entry name" value="CsrA"/>
    <property type="match status" value="1"/>
</dbReference>
<dbReference type="InterPro" id="IPR003751">
    <property type="entry name" value="CsrA"/>
</dbReference>
<dbReference type="AlphaFoldDB" id="A0A2S8GUP0"/>
<dbReference type="HAMAP" id="MF_00167">
    <property type="entry name" value="CsrA"/>
    <property type="match status" value="1"/>
</dbReference>
<keyword evidence="4" id="KW-0678">Repressor</keyword>
<dbReference type="RefSeq" id="WP_105333357.1">
    <property type="nucleotide sequence ID" value="NZ_PUHZ01000001.1"/>
</dbReference>
<keyword evidence="3 4" id="KW-0694">RNA-binding</keyword>